<dbReference type="GO" id="GO:0008270">
    <property type="term" value="F:zinc ion binding"/>
    <property type="evidence" value="ECO:0007669"/>
    <property type="project" value="TreeGrafter"/>
</dbReference>
<dbReference type="GO" id="GO:0016151">
    <property type="term" value="F:nickel cation binding"/>
    <property type="evidence" value="ECO:0007669"/>
    <property type="project" value="InterPro"/>
</dbReference>
<dbReference type="InterPro" id="IPR000688">
    <property type="entry name" value="HypA/HybF"/>
</dbReference>
<evidence type="ECO:0000256" key="2">
    <source>
        <dbReference type="ARBA" id="ARBA00022723"/>
    </source>
</evidence>
<evidence type="ECO:0000256" key="1">
    <source>
        <dbReference type="ARBA" id="ARBA00022596"/>
    </source>
</evidence>
<dbReference type="STRING" id="1801990.A2V69_00810"/>
<evidence type="ECO:0000313" key="5">
    <source>
        <dbReference type="Proteomes" id="UP000177810"/>
    </source>
</evidence>
<comment type="caution">
    <text evidence="4">The sequence shown here is derived from an EMBL/GenBank/DDBJ whole genome shotgun (WGS) entry which is preliminary data.</text>
</comment>
<reference evidence="4 5" key="1">
    <citation type="journal article" date="2016" name="Nat. Commun.">
        <title>Thousands of microbial genomes shed light on interconnected biogeochemical processes in an aquifer system.</title>
        <authorList>
            <person name="Anantharaman K."/>
            <person name="Brown C.T."/>
            <person name="Hug L.A."/>
            <person name="Sharon I."/>
            <person name="Castelle C.J."/>
            <person name="Probst A.J."/>
            <person name="Thomas B.C."/>
            <person name="Singh A."/>
            <person name="Wilkins M.J."/>
            <person name="Karaoz U."/>
            <person name="Brodie E.L."/>
            <person name="Williams K.H."/>
            <person name="Hubbard S.S."/>
            <person name="Banfield J.F."/>
        </authorList>
    </citation>
    <scope>NUCLEOTIDE SEQUENCE [LARGE SCALE GENOMIC DNA]</scope>
</reference>
<dbReference type="EMBL" id="MHMT01000014">
    <property type="protein sequence ID" value="OGZ32723.1"/>
    <property type="molecule type" value="Genomic_DNA"/>
</dbReference>
<keyword evidence="1" id="KW-0533">Nickel</keyword>
<dbReference type="Proteomes" id="UP000177810">
    <property type="component" value="Unassembled WGS sequence"/>
</dbReference>
<dbReference type="GO" id="GO:0051604">
    <property type="term" value="P:protein maturation"/>
    <property type="evidence" value="ECO:0007669"/>
    <property type="project" value="InterPro"/>
</dbReference>
<evidence type="ECO:0000313" key="4">
    <source>
        <dbReference type="EMBL" id="OGZ32723.1"/>
    </source>
</evidence>
<dbReference type="PANTHER" id="PTHR34535:SF3">
    <property type="entry name" value="HYDROGENASE MATURATION FACTOR HYPA"/>
    <property type="match status" value="1"/>
</dbReference>
<keyword evidence="3" id="KW-0862">Zinc</keyword>
<organism evidence="4 5">
    <name type="scientific">Candidatus Portnoybacteria bacterium RBG_13_40_8</name>
    <dbReference type="NCBI Taxonomy" id="1801990"/>
    <lineage>
        <taxon>Bacteria</taxon>
        <taxon>Candidatus Portnoyibacteriota</taxon>
    </lineage>
</organism>
<dbReference type="Gene3D" id="3.30.2320.50">
    <property type="match status" value="1"/>
</dbReference>
<accession>A0A1G2F403</accession>
<sequence length="83" mass="9584">MHDWYLANEILKTVLEYAQKNGFKKVSKIDIELGSISEHGEEITAENLIYNFKLLSKNTLADDANLNIKKTKDDNWKLVSIEE</sequence>
<evidence type="ECO:0000256" key="3">
    <source>
        <dbReference type="ARBA" id="ARBA00022833"/>
    </source>
</evidence>
<name>A0A1G2F403_9BACT</name>
<proteinExistence type="predicted"/>
<gene>
    <name evidence="4" type="ORF">A2V69_00810</name>
</gene>
<dbReference type="Pfam" id="PF01155">
    <property type="entry name" value="HypA"/>
    <property type="match status" value="1"/>
</dbReference>
<protein>
    <submittedName>
        <fullName evidence="4">Uncharacterized protein</fullName>
    </submittedName>
</protein>
<dbReference type="PANTHER" id="PTHR34535">
    <property type="entry name" value="HYDROGENASE MATURATION FACTOR HYPA"/>
    <property type="match status" value="1"/>
</dbReference>
<dbReference type="AlphaFoldDB" id="A0A1G2F403"/>
<keyword evidence="2" id="KW-0479">Metal-binding</keyword>